<dbReference type="OrthoDB" id="9871735at2"/>
<keyword evidence="2" id="KW-1185">Reference proteome</keyword>
<sequence length="237" mass="27078">MNAKKKAPVRGRTDIVKVDPVKDYKQHIMKPDLKKLAGKLKLFGFDRVEEMPQMPLICRLKKIGPVILHPKQTFDPHIGEIREFIRPVTCDSLQKLKALVGTPNEVLARERKMRASTNIRKVQMQHLPAEAKFKFTSLDAPGRIALHDMAHNLLHGYVEEERMQRQPYKAVVDYMIGKARELPTFVAQELIVCPGETVFFNGFAAMFFVNVIVYGDGQIKMANNSKLHAYHIKHVPV</sequence>
<reference evidence="1 2" key="1">
    <citation type="submission" date="2019-02" db="EMBL/GenBank/DDBJ databases">
        <title>Genomic Encyclopedia of Type Strains, Phase IV (KMG-IV): sequencing the most valuable type-strain genomes for metagenomic binning, comparative biology and taxonomic classification.</title>
        <authorList>
            <person name="Goeker M."/>
        </authorList>
    </citation>
    <scope>NUCLEOTIDE SEQUENCE [LARGE SCALE GENOMIC DNA]</scope>
    <source>
        <strain evidence="1 2">DSM 18116</strain>
    </source>
</reference>
<evidence type="ECO:0000313" key="2">
    <source>
        <dbReference type="Proteomes" id="UP000293874"/>
    </source>
</evidence>
<organism evidence="1 2">
    <name type="scientific">Pseudobacter ginsenosidimutans</name>
    <dbReference type="NCBI Taxonomy" id="661488"/>
    <lineage>
        <taxon>Bacteria</taxon>
        <taxon>Pseudomonadati</taxon>
        <taxon>Bacteroidota</taxon>
        <taxon>Chitinophagia</taxon>
        <taxon>Chitinophagales</taxon>
        <taxon>Chitinophagaceae</taxon>
        <taxon>Pseudobacter</taxon>
    </lineage>
</organism>
<evidence type="ECO:0000313" key="1">
    <source>
        <dbReference type="EMBL" id="RZS75361.1"/>
    </source>
</evidence>
<gene>
    <name evidence="1" type="ORF">EV199_1226</name>
</gene>
<dbReference type="RefSeq" id="WP_130539734.1">
    <property type="nucleotide sequence ID" value="NZ_CP042431.1"/>
</dbReference>
<accession>A0A4Q7N154</accession>
<dbReference type="AlphaFoldDB" id="A0A4Q7N154"/>
<proteinExistence type="predicted"/>
<protein>
    <submittedName>
        <fullName evidence="1">Uncharacterized protein</fullName>
    </submittedName>
</protein>
<dbReference type="Proteomes" id="UP000293874">
    <property type="component" value="Unassembled WGS sequence"/>
</dbReference>
<dbReference type="EMBL" id="SGXA01000001">
    <property type="protein sequence ID" value="RZS75361.1"/>
    <property type="molecule type" value="Genomic_DNA"/>
</dbReference>
<name>A0A4Q7N154_9BACT</name>
<comment type="caution">
    <text evidence="1">The sequence shown here is derived from an EMBL/GenBank/DDBJ whole genome shotgun (WGS) entry which is preliminary data.</text>
</comment>